<keyword evidence="3" id="KW-1185">Reference proteome</keyword>
<proteinExistence type="predicted"/>
<name>A0A8T0HUX7_CERPU</name>
<keyword evidence="1" id="KW-0812">Transmembrane</keyword>
<dbReference type="AlphaFoldDB" id="A0A8T0HUX7"/>
<dbReference type="EMBL" id="CM026426">
    <property type="protein sequence ID" value="KAG0574521.1"/>
    <property type="molecule type" value="Genomic_DNA"/>
</dbReference>
<feature type="transmembrane region" description="Helical" evidence="1">
    <location>
        <begin position="74"/>
        <end position="94"/>
    </location>
</feature>
<reference evidence="2" key="1">
    <citation type="submission" date="2020-06" db="EMBL/GenBank/DDBJ databases">
        <title>WGS assembly of Ceratodon purpureus strain R40.</title>
        <authorList>
            <person name="Carey S.B."/>
            <person name="Jenkins J."/>
            <person name="Shu S."/>
            <person name="Lovell J.T."/>
            <person name="Sreedasyam A."/>
            <person name="Maumus F."/>
            <person name="Tiley G.P."/>
            <person name="Fernandez-Pozo N."/>
            <person name="Barry K."/>
            <person name="Chen C."/>
            <person name="Wang M."/>
            <person name="Lipzen A."/>
            <person name="Daum C."/>
            <person name="Saski C.A."/>
            <person name="Payton A.C."/>
            <person name="Mcbreen J.C."/>
            <person name="Conrad R.E."/>
            <person name="Kollar L.M."/>
            <person name="Olsson S."/>
            <person name="Huttunen S."/>
            <person name="Landis J.B."/>
            <person name="Wickett N.J."/>
            <person name="Johnson M.G."/>
            <person name="Rensing S.A."/>
            <person name="Grimwood J."/>
            <person name="Schmutz J."/>
            <person name="Mcdaniel S.F."/>
        </authorList>
    </citation>
    <scope>NUCLEOTIDE SEQUENCE</scope>
    <source>
        <strain evidence="2">R40</strain>
    </source>
</reference>
<sequence length="111" mass="12423">MALWHIDCKLFSTISLSSMMKYHMCLCSSFSSATLWTSSPALHVNSSGLKASFPVLNLCLFIYSSAFELRNSNLFSTISLSNILIITLTCFWGFCSIRQTGHVWIPCACCY</sequence>
<keyword evidence="1" id="KW-0472">Membrane</keyword>
<evidence type="ECO:0000313" key="3">
    <source>
        <dbReference type="Proteomes" id="UP000822688"/>
    </source>
</evidence>
<keyword evidence="1" id="KW-1133">Transmembrane helix</keyword>
<comment type="caution">
    <text evidence="2">The sequence shown here is derived from an EMBL/GenBank/DDBJ whole genome shotgun (WGS) entry which is preliminary data.</text>
</comment>
<dbReference type="Proteomes" id="UP000822688">
    <property type="component" value="Chromosome V"/>
</dbReference>
<evidence type="ECO:0000313" key="2">
    <source>
        <dbReference type="EMBL" id="KAG0574521.1"/>
    </source>
</evidence>
<gene>
    <name evidence="2" type="ORF">KC19_VG268300</name>
</gene>
<evidence type="ECO:0000256" key="1">
    <source>
        <dbReference type="SAM" id="Phobius"/>
    </source>
</evidence>
<accession>A0A8T0HUX7</accession>
<protein>
    <submittedName>
        <fullName evidence="2">Uncharacterized protein</fullName>
    </submittedName>
</protein>
<organism evidence="2 3">
    <name type="scientific">Ceratodon purpureus</name>
    <name type="common">Fire moss</name>
    <name type="synonym">Dicranum purpureum</name>
    <dbReference type="NCBI Taxonomy" id="3225"/>
    <lineage>
        <taxon>Eukaryota</taxon>
        <taxon>Viridiplantae</taxon>
        <taxon>Streptophyta</taxon>
        <taxon>Embryophyta</taxon>
        <taxon>Bryophyta</taxon>
        <taxon>Bryophytina</taxon>
        <taxon>Bryopsida</taxon>
        <taxon>Dicranidae</taxon>
        <taxon>Pseudoditrichales</taxon>
        <taxon>Ditrichaceae</taxon>
        <taxon>Ceratodon</taxon>
    </lineage>
</organism>